<reference evidence="7" key="1">
    <citation type="submission" date="2014-11" db="EMBL/GenBank/DDBJ databases">
        <authorList>
            <person name="Otto D Thomas"/>
            <person name="Naeem Raeece"/>
        </authorList>
    </citation>
    <scope>NUCLEOTIDE SEQUENCE</scope>
</reference>
<evidence type="ECO:0000256" key="2">
    <source>
        <dbReference type="ARBA" id="ARBA00022512"/>
    </source>
</evidence>
<comment type="subcellular location">
    <subcellularLocation>
        <location evidence="1">Secreted</location>
        <location evidence="1">Cell wall</location>
    </subcellularLocation>
</comment>
<dbReference type="AlphaFoldDB" id="A0A0G4FZC6"/>
<keyword evidence="3" id="KW-0964">Secreted</keyword>
<name>A0A0G4FZC6_9ALVE</name>
<organism evidence="7">
    <name type="scientific">Chromera velia CCMP2878</name>
    <dbReference type="NCBI Taxonomy" id="1169474"/>
    <lineage>
        <taxon>Eukaryota</taxon>
        <taxon>Sar</taxon>
        <taxon>Alveolata</taxon>
        <taxon>Colpodellida</taxon>
        <taxon>Chromeraceae</taxon>
        <taxon>Chromera</taxon>
    </lineage>
</organism>
<evidence type="ECO:0000256" key="3">
    <source>
        <dbReference type="ARBA" id="ARBA00022525"/>
    </source>
</evidence>
<dbReference type="PANTHER" id="PTHR31018">
    <property type="entry name" value="SPORULATION-SPECIFIC PROTEIN-RELATED"/>
    <property type="match status" value="1"/>
</dbReference>
<proteinExistence type="predicted"/>
<evidence type="ECO:0000256" key="5">
    <source>
        <dbReference type="ARBA" id="ARBA00023180"/>
    </source>
</evidence>
<feature type="signal peptide" evidence="6">
    <location>
        <begin position="1"/>
        <end position="22"/>
    </location>
</feature>
<keyword evidence="5" id="KW-0325">Glycoprotein</keyword>
<gene>
    <name evidence="7" type="ORF">Cvel_19492</name>
</gene>
<feature type="chain" id="PRO_5005189974" description="Receptor L-domain domain-containing protein" evidence="6">
    <location>
        <begin position="23"/>
        <end position="546"/>
    </location>
</feature>
<dbReference type="PANTHER" id="PTHR31018:SF3">
    <property type="entry name" value="RECEPTOR PROTEIN-TYROSINE KINASE"/>
    <property type="match status" value="1"/>
</dbReference>
<dbReference type="Gene3D" id="3.80.20.20">
    <property type="entry name" value="Receptor L-domain"/>
    <property type="match status" value="1"/>
</dbReference>
<dbReference type="VEuPathDB" id="CryptoDB:Cvel_19492"/>
<protein>
    <recommendedName>
        <fullName evidence="8">Receptor L-domain domain-containing protein</fullName>
    </recommendedName>
</protein>
<evidence type="ECO:0008006" key="8">
    <source>
        <dbReference type="Google" id="ProtNLM"/>
    </source>
</evidence>
<dbReference type="PhylomeDB" id="A0A0G4FZC6"/>
<accession>A0A0G4FZC6</accession>
<evidence type="ECO:0000313" key="7">
    <source>
        <dbReference type="EMBL" id="CEM20878.1"/>
    </source>
</evidence>
<sequence>MYRCRIAHSCLLVGLLSSVALSKTDFDLALLKDLDPSSIDLKGLKGLEGLDGLKGLEGLGEFDLFSDKLGLLKGEKNKKKEVCDLPLPKLPKFDCPAPPPPCTVSNTRIGSFSTKNGDGCNLSPLAGVCRIEGDLEIEECLFEDLNVLSSLREVTGTIDLGKPFNLKNLDGFSGLVRVEGELSLDELPLVTQVAPPGFCNLELAGDLEIDNSGPENWGALELILLPNLRNITSAFGGEAGIEIDDFREPLKAILFPKLENVDNGIEIDDHVGLKLIYFPELVTQGQSDSADEDIEIDTNCDLEIIYFPKLELAREIEVDDNKNLKCVNFASLKRTTAVSSASGGPVGIDINDNLDLVDIRLDSLESISDGVGKVRLEIADNPSLKELSLPHLTSLTSSVDAVVLFSGNLALQHLSAPKLTTIAGGEGNPNAPSVLNMTDLPSLKKLDFPSLTTLDVPLLITQTQLQNLDAFSGVSMVAGGNSFLSIQHNTKLTSVEGLSNAVSAGVFLNAQICDNPSLSSLPASFSNLNAMGVVCDTSDPVCDCSF</sequence>
<dbReference type="EMBL" id="CDMZ01000755">
    <property type="protein sequence ID" value="CEM20878.1"/>
    <property type="molecule type" value="Genomic_DNA"/>
</dbReference>
<evidence type="ECO:0000256" key="6">
    <source>
        <dbReference type="SAM" id="SignalP"/>
    </source>
</evidence>
<evidence type="ECO:0000256" key="1">
    <source>
        <dbReference type="ARBA" id="ARBA00004191"/>
    </source>
</evidence>
<keyword evidence="4 6" id="KW-0732">Signal</keyword>
<keyword evidence="2" id="KW-0134">Cell wall</keyword>
<dbReference type="InterPro" id="IPR051648">
    <property type="entry name" value="CWI-Assembly_Regulator"/>
</dbReference>
<dbReference type="InterPro" id="IPR036941">
    <property type="entry name" value="Rcpt_L-dom_sf"/>
</dbReference>
<dbReference type="SUPFAM" id="SSF52058">
    <property type="entry name" value="L domain-like"/>
    <property type="match status" value="1"/>
</dbReference>
<evidence type="ECO:0000256" key="4">
    <source>
        <dbReference type="ARBA" id="ARBA00022729"/>
    </source>
</evidence>